<accession>A0A248VZC7</accession>
<dbReference type="OrthoDB" id="9132221at2"/>
<gene>
    <name evidence="1" type="ORF">CJU94_40150</name>
</gene>
<dbReference type="KEGG" id="parb:CJU94_40150"/>
<dbReference type="GeneID" id="55536886"/>
<dbReference type="Proteomes" id="UP000215158">
    <property type="component" value="Plasmid pBN4"/>
</dbReference>
<dbReference type="RefSeq" id="WP_008344351.1">
    <property type="nucleotide sequence ID" value="NZ_CP022994.1"/>
</dbReference>
<keyword evidence="2" id="KW-1185">Reference proteome</keyword>
<dbReference type="AlphaFoldDB" id="A0A248VZC7"/>
<keyword evidence="1" id="KW-0614">Plasmid</keyword>
<reference evidence="1 2" key="1">
    <citation type="submission" date="2017-08" db="EMBL/GenBank/DDBJ databases">
        <title>Identification and genetic characteristics of simultaneous BTEX- and naphthalene-degrading Paraburkholderia sp. BN5 isolated from petroleum-contaminated soil.</title>
        <authorList>
            <person name="Lee Y."/>
            <person name="Jeon C.O."/>
        </authorList>
    </citation>
    <scope>NUCLEOTIDE SEQUENCE [LARGE SCALE GENOMIC DNA]</scope>
    <source>
        <strain evidence="1 2">BN5</strain>
        <plasmid evidence="1 2">pBN4</plasmid>
    </source>
</reference>
<proteinExistence type="predicted"/>
<evidence type="ECO:0000313" key="1">
    <source>
        <dbReference type="EMBL" id="ASW04354.1"/>
    </source>
</evidence>
<geneLocation type="plasmid" evidence="1 2">
    <name>pBN4</name>
</geneLocation>
<dbReference type="EMBL" id="CP022994">
    <property type="protein sequence ID" value="ASW04354.1"/>
    <property type="molecule type" value="Genomic_DNA"/>
</dbReference>
<evidence type="ECO:0000313" key="2">
    <source>
        <dbReference type="Proteomes" id="UP000215158"/>
    </source>
</evidence>
<name>A0A248VZC7_9BURK</name>
<organism evidence="1 2">
    <name type="scientific">Paraburkholderia aromaticivorans</name>
    <dbReference type="NCBI Taxonomy" id="2026199"/>
    <lineage>
        <taxon>Bacteria</taxon>
        <taxon>Pseudomonadati</taxon>
        <taxon>Pseudomonadota</taxon>
        <taxon>Betaproteobacteria</taxon>
        <taxon>Burkholderiales</taxon>
        <taxon>Burkholderiaceae</taxon>
        <taxon>Paraburkholderia</taxon>
    </lineage>
</organism>
<protein>
    <submittedName>
        <fullName evidence="1">Uncharacterized protein</fullName>
    </submittedName>
</protein>
<sequence length="86" mass="9528">MHIKFPVQKGMALAELGYGESLLVPCNDRTVQSVQSSIQSLYAKKGLASREFSQRKALLILDEHVLPVPVVIVTRQRAEVLEEVPA</sequence>